<accession>A0A7Y0L6J9</accession>
<dbReference type="PROSITE" id="PS50106">
    <property type="entry name" value="PDZ"/>
    <property type="match status" value="1"/>
</dbReference>
<evidence type="ECO:0000313" key="2">
    <source>
        <dbReference type="EMBL" id="NMP22854.1"/>
    </source>
</evidence>
<dbReference type="Gene3D" id="1.10.390.10">
    <property type="entry name" value="Neutral Protease Domain 2"/>
    <property type="match status" value="1"/>
</dbReference>
<keyword evidence="3" id="KW-1185">Reference proteome</keyword>
<name>A0A7Y0L6J9_9FIRM</name>
<dbReference type="SMART" id="SM00228">
    <property type="entry name" value="PDZ"/>
    <property type="match status" value="1"/>
</dbReference>
<dbReference type="Gene3D" id="2.30.42.10">
    <property type="match status" value="1"/>
</dbReference>
<dbReference type="Proteomes" id="UP000533476">
    <property type="component" value="Unassembled WGS sequence"/>
</dbReference>
<dbReference type="InterPro" id="IPR036034">
    <property type="entry name" value="PDZ_sf"/>
</dbReference>
<dbReference type="SUPFAM" id="SSF50156">
    <property type="entry name" value="PDZ domain-like"/>
    <property type="match status" value="1"/>
</dbReference>
<dbReference type="Pfam" id="PF17899">
    <property type="entry name" value="Peptidase_M61_N"/>
    <property type="match status" value="1"/>
</dbReference>
<protein>
    <submittedName>
        <fullName evidence="2">M61 family metallopeptidase</fullName>
    </submittedName>
</protein>
<comment type="caution">
    <text evidence="2">The sequence shown here is derived from an EMBL/GenBank/DDBJ whole genome shotgun (WGS) entry which is preliminary data.</text>
</comment>
<dbReference type="PIRSF" id="PIRSF016493">
    <property type="entry name" value="Glycyl_aminpptds"/>
    <property type="match status" value="1"/>
</dbReference>
<evidence type="ECO:0000259" key="1">
    <source>
        <dbReference type="PROSITE" id="PS50106"/>
    </source>
</evidence>
<dbReference type="InterPro" id="IPR007963">
    <property type="entry name" value="Peptidase_M61_catalytic"/>
</dbReference>
<reference evidence="2 3" key="1">
    <citation type="submission" date="2020-04" db="EMBL/GenBank/DDBJ databases">
        <authorList>
            <person name="Zhang R."/>
            <person name="Schippers A."/>
        </authorList>
    </citation>
    <scope>NUCLEOTIDE SEQUENCE [LARGE SCALE GENOMIC DNA]</scope>
    <source>
        <strain evidence="2 3">DSM 109850</strain>
    </source>
</reference>
<proteinExistence type="predicted"/>
<organism evidence="2 3">
    <name type="scientific">Sulfobacillus harzensis</name>
    <dbReference type="NCBI Taxonomy" id="2729629"/>
    <lineage>
        <taxon>Bacteria</taxon>
        <taxon>Bacillati</taxon>
        <taxon>Bacillota</taxon>
        <taxon>Clostridia</taxon>
        <taxon>Eubacteriales</taxon>
        <taxon>Clostridiales Family XVII. Incertae Sedis</taxon>
        <taxon>Sulfobacillus</taxon>
    </lineage>
</organism>
<dbReference type="AlphaFoldDB" id="A0A7Y0L6J9"/>
<dbReference type="Pfam" id="PF05299">
    <property type="entry name" value="Peptidase_M61"/>
    <property type="match status" value="1"/>
</dbReference>
<dbReference type="InterPro" id="IPR040756">
    <property type="entry name" value="Peptidase_M61_N"/>
</dbReference>
<dbReference type="Gene3D" id="2.60.40.3650">
    <property type="match status" value="1"/>
</dbReference>
<evidence type="ECO:0000313" key="3">
    <source>
        <dbReference type="Proteomes" id="UP000533476"/>
    </source>
</evidence>
<dbReference type="Pfam" id="PF13180">
    <property type="entry name" value="PDZ_2"/>
    <property type="match status" value="1"/>
</dbReference>
<dbReference type="SUPFAM" id="SSF55486">
    <property type="entry name" value="Metalloproteases ('zincins'), catalytic domain"/>
    <property type="match status" value="1"/>
</dbReference>
<feature type="domain" description="PDZ" evidence="1">
    <location>
        <begin position="440"/>
        <end position="500"/>
    </location>
</feature>
<dbReference type="InterPro" id="IPR001478">
    <property type="entry name" value="PDZ"/>
</dbReference>
<dbReference type="EMBL" id="JABBVZ010000032">
    <property type="protein sequence ID" value="NMP22854.1"/>
    <property type="molecule type" value="Genomic_DNA"/>
</dbReference>
<gene>
    <name evidence="2" type="ORF">HIJ39_10890</name>
</gene>
<sequence>MPNPRSHYFHVEARFLEPPSGLFDVSLPVWTPGSYLVREYARHVINLSASANGETMPIVQRDKATWQIEVPHGADAVAFRYDVYAYELTVRTSYLDADYGLAHGTTLFLYHPEWKDRPVTLTLDLPDDWSVASGLDGERVLSAPNYDALVDCPIQMGRRLVRYPFSAGGVPHTLSVAGLGADQLPRPTFLEDLTRIIETAQSIFGSLPYSHYEFLVTVNEAGGGGLEHRNSANIMVPPSRWRNPRDYRALLSLFAHEFFHLWNVKRLHPTVLGPFDYQHEVYTSLLWALEGITDYMAPWLLAKSQTIPATEILDHWAKQIATLESQPGRWLTSLADASRQAWIRQYRPDANTPNITISYYLKGALAGLFLDLEMLQATDGEKTLTDVFSELWRRYGEGGYPEDAFEALLVEMGGAPLQRALARYVHGTEPFDESLFDIVGLRLERGFQDAEDRRPVWLGFWVTDRQGKLLVRQVERGGPGEEAGISPDDEILALNGERIRTAEQFNERLTQLAPGQSVDVLLAHQGRVLSRPQAALPPRPDRYQLVPVADASLAQRERFERWLGVPLPQDA</sequence>
<dbReference type="InterPro" id="IPR024191">
    <property type="entry name" value="Peptidase_M61"/>
</dbReference>
<dbReference type="InterPro" id="IPR027268">
    <property type="entry name" value="Peptidase_M4/M1_CTD_sf"/>
</dbReference>